<protein>
    <submittedName>
        <fullName evidence="2">Nitric oxide reductase activation protein NorD</fullName>
    </submittedName>
</protein>
<dbReference type="SUPFAM" id="SSF53300">
    <property type="entry name" value="vWA-like"/>
    <property type="match status" value="1"/>
</dbReference>
<sequence length="651" mass="74583">MFDLFEPEEMVGKKWHMLVHGQSSYPHHGDAAVHLDDIKDMISIFFRAIGGDPGIDVSSVSETSQSHRLSWRMRLGMDHERLPMAKRDNDSLLLPNVIDYFPERHLNRSLYFWLSAFLAHARDMPAIAPRNALHADLIFIAHAWQTSEFIIEKYPGLGKKYEALCEALRDIRPVRKLPIYEARLENLICDALFNRGPAHAEAVTLFQMILRDEQLPDFPRIPRKYKGFLSVPLWGQVDIKYRNIIDPTEYTDEDESGKNIFKDLRDGRKHAGVREENDQVDKQDPLALNRSEKVISIAEMVNVNRGIDDEEDEDVQSAADDLDEMSLTRNKKTVASTIKLDMSVAGQGIDIAPLVSEHLYPEWDFRLQGYRQNFCAVFAARAKEADEADRDIWQPDDATRRRIRRIQRQFEALRPRRERVHRQQDGKELDIDAMIRSSCDLQAMGEGSDQIYIDYRNQTRDLAAAILADVSLSTDAWLDGRRILDVEKEALMTLALGLKASGDDNAIYCFSSRKRHNISVECLKEFDEEMSVKVQNRISALKPGYYTRMGAAIRHVAKQLSERPNHHRLLLLLSDGKPNDMDHYEGRYGIEDTRMAIREARKQGVAVFGVTIDEKARDYFPYLFGPGGGVIIPHIDNLSAALPAIFRNLLR</sequence>
<dbReference type="InterPro" id="IPR051928">
    <property type="entry name" value="NorD/CobT"/>
</dbReference>
<evidence type="ECO:0000313" key="2">
    <source>
        <dbReference type="EMBL" id="VAX07445.1"/>
    </source>
</evidence>
<dbReference type="PANTHER" id="PTHR41248:SF1">
    <property type="entry name" value="NORD PROTEIN"/>
    <property type="match status" value="1"/>
</dbReference>
<dbReference type="SMART" id="SM00327">
    <property type="entry name" value="VWA"/>
    <property type="match status" value="1"/>
</dbReference>
<name>A0A3B1BME3_9ZZZZ</name>
<proteinExistence type="predicted"/>
<accession>A0A3B1BME3</accession>
<dbReference type="CDD" id="cd01454">
    <property type="entry name" value="vWA_norD_type"/>
    <property type="match status" value="1"/>
</dbReference>
<dbReference type="PANTHER" id="PTHR41248">
    <property type="entry name" value="NORD PROTEIN"/>
    <property type="match status" value="1"/>
</dbReference>
<dbReference type="PROSITE" id="PS50234">
    <property type="entry name" value="VWFA"/>
    <property type="match status" value="1"/>
</dbReference>
<dbReference type="Gene3D" id="3.40.50.410">
    <property type="entry name" value="von Willebrand factor, type A domain"/>
    <property type="match status" value="1"/>
</dbReference>
<dbReference type="Pfam" id="PF00092">
    <property type="entry name" value="VWA"/>
    <property type="match status" value="1"/>
</dbReference>
<dbReference type="AlphaFoldDB" id="A0A3B1BME3"/>
<gene>
    <name evidence="2" type="ORF">MNBD_ALPHA03-1870</name>
</gene>
<dbReference type="InterPro" id="IPR002035">
    <property type="entry name" value="VWF_A"/>
</dbReference>
<dbReference type="EMBL" id="UOFW01000207">
    <property type="protein sequence ID" value="VAX07445.1"/>
    <property type="molecule type" value="Genomic_DNA"/>
</dbReference>
<evidence type="ECO:0000259" key="1">
    <source>
        <dbReference type="PROSITE" id="PS50234"/>
    </source>
</evidence>
<feature type="domain" description="VWFA" evidence="1">
    <location>
        <begin position="461"/>
        <end position="649"/>
    </location>
</feature>
<reference evidence="2" key="1">
    <citation type="submission" date="2018-06" db="EMBL/GenBank/DDBJ databases">
        <authorList>
            <person name="Zhirakovskaya E."/>
        </authorList>
    </citation>
    <scope>NUCLEOTIDE SEQUENCE</scope>
</reference>
<dbReference type="InterPro" id="IPR036465">
    <property type="entry name" value="vWFA_dom_sf"/>
</dbReference>
<organism evidence="2">
    <name type="scientific">hydrothermal vent metagenome</name>
    <dbReference type="NCBI Taxonomy" id="652676"/>
    <lineage>
        <taxon>unclassified sequences</taxon>
        <taxon>metagenomes</taxon>
        <taxon>ecological metagenomes</taxon>
    </lineage>
</organism>